<keyword evidence="3" id="KW-1185">Reference proteome</keyword>
<accession>A0ABV3PVU6</accession>
<organism evidence="2 3">
    <name type="scientific">Labrys neptuniae</name>
    <dbReference type="NCBI Taxonomy" id="376174"/>
    <lineage>
        <taxon>Bacteria</taxon>
        <taxon>Pseudomonadati</taxon>
        <taxon>Pseudomonadota</taxon>
        <taxon>Alphaproteobacteria</taxon>
        <taxon>Hyphomicrobiales</taxon>
        <taxon>Xanthobacteraceae</taxon>
        <taxon>Labrys</taxon>
    </lineage>
</organism>
<protein>
    <submittedName>
        <fullName evidence="2">Uncharacterized protein</fullName>
    </submittedName>
</protein>
<evidence type="ECO:0000313" key="2">
    <source>
        <dbReference type="EMBL" id="MEW9309561.1"/>
    </source>
</evidence>
<feature type="signal peptide" evidence="1">
    <location>
        <begin position="1"/>
        <end position="26"/>
    </location>
</feature>
<sequence>MRRLIRFCALIAPLLSLTIATGPAAARDWSDYANARFGYRICYPSDLMTAEPEADNGDGRVFSAPSGASLRVWGSYNAAEEDIDAIVNGVAGDGKITYRSAAKSGVVVSGRKDGEIFYAKVLLQKDKTGAVETIRAFRLTYPAKEAATYDAVAAKLAKCFGIAR</sequence>
<dbReference type="EMBL" id="JBFNQD010000015">
    <property type="protein sequence ID" value="MEW9309561.1"/>
    <property type="molecule type" value="Genomic_DNA"/>
</dbReference>
<keyword evidence="1" id="KW-0732">Signal</keyword>
<evidence type="ECO:0000313" key="3">
    <source>
        <dbReference type="Proteomes" id="UP001555786"/>
    </source>
</evidence>
<name>A0ABV3PVU6_9HYPH</name>
<proteinExistence type="predicted"/>
<reference evidence="2 3" key="1">
    <citation type="submission" date="2024-07" db="EMBL/GenBank/DDBJ databases">
        <title>Description of Labrys sedimenti sp. nov., isolated from a diclofenac-degrading enrichment culture.</title>
        <authorList>
            <person name="Tancsics A."/>
            <person name="Csepanyi A."/>
        </authorList>
    </citation>
    <scope>NUCLEOTIDE SEQUENCE [LARGE SCALE GENOMIC DNA]</scope>
    <source>
        <strain evidence="2 3">LMG 23578</strain>
    </source>
</reference>
<dbReference type="RefSeq" id="WP_367626226.1">
    <property type="nucleotide sequence ID" value="NZ_JBFNQD010000015.1"/>
</dbReference>
<evidence type="ECO:0000256" key="1">
    <source>
        <dbReference type="SAM" id="SignalP"/>
    </source>
</evidence>
<feature type="chain" id="PRO_5045689833" evidence="1">
    <location>
        <begin position="27"/>
        <end position="164"/>
    </location>
</feature>
<dbReference type="Proteomes" id="UP001555786">
    <property type="component" value="Unassembled WGS sequence"/>
</dbReference>
<gene>
    <name evidence="2" type="ORF">ABXS05_28680</name>
</gene>
<comment type="caution">
    <text evidence="2">The sequence shown here is derived from an EMBL/GenBank/DDBJ whole genome shotgun (WGS) entry which is preliminary data.</text>
</comment>